<gene>
    <name evidence="2" type="ORF">FHS27_001521</name>
</gene>
<feature type="region of interest" description="Disordered" evidence="1">
    <location>
        <begin position="1"/>
        <end position="26"/>
    </location>
</feature>
<reference evidence="2 3" key="1">
    <citation type="submission" date="2020-08" db="EMBL/GenBank/DDBJ databases">
        <title>Genomic Encyclopedia of Type Strains, Phase III (KMG-III): the genomes of soil and plant-associated and newly described type strains.</title>
        <authorList>
            <person name="Whitman W."/>
        </authorList>
    </citation>
    <scope>NUCLEOTIDE SEQUENCE [LARGE SCALE GENOMIC DNA]</scope>
    <source>
        <strain evidence="2 3">CECT 8075</strain>
    </source>
</reference>
<dbReference type="AlphaFoldDB" id="A0A7W5H3W8"/>
<sequence length="63" mass="7257">MQTHPFNENFHKKTTENAQEPSGQIPDRIQFECRIPNRPTQNPVVETRLPIAKTLKGESRKDG</sequence>
<proteinExistence type="predicted"/>
<dbReference type="Proteomes" id="UP000536179">
    <property type="component" value="Unassembled WGS sequence"/>
</dbReference>
<evidence type="ECO:0000313" key="2">
    <source>
        <dbReference type="EMBL" id="MBB3205717.1"/>
    </source>
</evidence>
<dbReference type="EMBL" id="JACHXU010000004">
    <property type="protein sequence ID" value="MBB3205717.1"/>
    <property type="molecule type" value="Genomic_DNA"/>
</dbReference>
<evidence type="ECO:0000313" key="3">
    <source>
        <dbReference type="Proteomes" id="UP000536179"/>
    </source>
</evidence>
<evidence type="ECO:0000256" key="1">
    <source>
        <dbReference type="SAM" id="MobiDB-lite"/>
    </source>
</evidence>
<keyword evidence="3" id="KW-1185">Reference proteome</keyword>
<name>A0A7W5H3W8_9BACT</name>
<protein>
    <submittedName>
        <fullName evidence="2">Uncharacterized protein</fullName>
    </submittedName>
</protein>
<comment type="caution">
    <text evidence="2">The sequence shown here is derived from an EMBL/GenBank/DDBJ whole genome shotgun (WGS) entry which is preliminary data.</text>
</comment>
<organism evidence="2 3">
    <name type="scientific">Aporhodopirellula rubra</name>
    <dbReference type="NCBI Taxonomy" id="980271"/>
    <lineage>
        <taxon>Bacteria</taxon>
        <taxon>Pseudomonadati</taxon>
        <taxon>Planctomycetota</taxon>
        <taxon>Planctomycetia</taxon>
        <taxon>Pirellulales</taxon>
        <taxon>Pirellulaceae</taxon>
        <taxon>Aporhodopirellula</taxon>
    </lineage>
</organism>
<accession>A0A7W5H3W8</accession>